<dbReference type="Proteomes" id="UP000627092">
    <property type="component" value="Chromosome"/>
</dbReference>
<dbReference type="EMBL" id="CP077090">
    <property type="protein sequence ID" value="QXI14669.1"/>
    <property type="molecule type" value="Genomic_DNA"/>
</dbReference>
<dbReference type="KEGG" id="pze:HU754_014540"/>
<sequence length="23" mass="2677">MVPTHMTFQDSQGNGCPSRRQWI</sequence>
<reference evidence="2" key="2">
    <citation type="journal article" date="2021" name="Microorganisms">
        <title>The Ever-Expanding Pseudomonas Genus: Description of 43 New Species and Partition of the Pseudomonas putida Group.</title>
        <authorList>
            <person name="Girard L."/>
            <person name="Lood C."/>
            <person name="Hofte M."/>
            <person name="Vandamme P."/>
            <person name="Rokni-Zadeh H."/>
            <person name="van Noort V."/>
            <person name="Lavigne R."/>
            <person name="De Mot R."/>
        </authorList>
    </citation>
    <scope>NUCLEOTIDE SEQUENCE</scope>
    <source>
        <strain evidence="2">OE 48.2</strain>
    </source>
</reference>
<evidence type="ECO:0000313" key="3">
    <source>
        <dbReference type="Proteomes" id="UP000627092"/>
    </source>
</evidence>
<organism evidence="2 3">
    <name type="scientific">Pseudomonas zeae</name>
    <dbReference type="NCBI Taxonomy" id="2745510"/>
    <lineage>
        <taxon>Bacteria</taxon>
        <taxon>Pseudomonadati</taxon>
        <taxon>Pseudomonadota</taxon>
        <taxon>Gammaproteobacteria</taxon>
        <taxon>Pseudomonadales</taxon>
        <taxon>Pseudomonadaceae</taxon>
        <taxon>Pseudomonas</taxon>
    </lineage>
</organism>
<accession>A0A9E6NVU7</accession>
<proteinExistence type="predicted"/>
<evidence type="ECO:0000313" key="2">
    <source>
        <dbReference type="EMBL" id="QXI14669.1"/>
    </source>
</evidence>
<name>A0A9E6NVU7_9PSED</name>
<feature type="region of interest" description="Disordered" evidence="1">
    <location>
        <begin position="1"/>
        <end position="23"/>
    </location>
</feature>
<dbReference type="AlphaFoldDB" id="A0A9E6NVU7"/>
<feature type="compositionally biased region" description="Polar residues" evidence="1">
    <location>
        <begin position="1"/>
        <end position="15"/>
    </location>
</feature>
<protein>
    <submittedName>
        <fullName evidence="2">Uncharacterized protein</fullName>
    </submittedName>
</protein>
<reference evidence="2" key="1">
    <citation type="journal article" date="2020" name="Microorganisms">
        <title>Reliable Identification of Environmental Pseudomonas Isolates Using the rpoD Gene.</title>
        <authorList>
            <consortium name="The Broad Institute Genome Sequencing Platform"/>
            <person name="Girard L."/>
            <person name="Lood C."/>
            <person name="Rokni-Zadeh H."/>
            <person name="van Noort V."/>
            <person name="Lavigne R."/>
            <person name="De Mot R."/>
        </authorList>
    </citation>
    <scope>NUCLEOTIDE SEQUENCE</scope>
    <source>
        <strain evidence="2">OE 48.2</strain>
    </source>
</reference>
<evidence type="ECO:0000256" key="1">
    <source>
        <dbReference type="SAM" id="MobiDB-lite"/>
    </source>
</evidence>
<gene>
    <name evidence="2" type="ORF">HU754_014540</name>
</gene>